<dbReference type="RefSeq" id="WP_203113062.1">
    <property type="nucleotide sequence ID" value="NZ_JADOBG010000022.1"/>
</dbReference>
<sequence>MFGKGITSYFFRSKSIRTPVHPRKWFEQQLLESGLKNKISSEHLKISQPTVKVFFNKNYFPDDLAVQHSLTKIPAVNVSGDRSGYFQNGMSFPQNPNFFATIPEGHPELLSPLERLTSAKKLVYSESLVFATGGYPFINPITLYPQPINVGLFSLAGAAFENNYLHYRLFMLDRQNVKVDTARFDSIFKNLPTEYAEAQKELGIYDLNQSLIRIRTGLPYLARTASGTYYPSFTQSNAVIFQSEAYFRHLLEDTSLLLTSVNETAKAAGKPALLKATAVGMGFFAKIDGNYEIQHMLYPSFLRAFKKLLNDQTYSWIAKIEFPTFSELQQLQFDSVFEDFNNPIEVIQSGRDVLQFSKEETEAYFPCAVNPSDAFAYTGNEWGYGSVESMIGNNSSLRFDQVPHANPLLLNIQHHIPVKIMGDYHAEIETAGLPELLTHSHR</sequence>
<gene>
    <name evidence="1" type="ORF">I5282_13175</name>
</gene>
<dbReference type="Proteomes" id="UP000809910">
    <property type="component" value="Unassembled WGS sequence"/>
</dbReference>
<evidence type="ECO:0000313" key="1">
    <source>
        <dbReference type="EMBL" id="MBL7527518.1"/>
    </source>
</evidence>
<keyword evidence="2" id="KW-1185">Reference proteome</keyword>
<organism evidence="1 2">
    <name type="scientific">Legionella bononiensis</name>
    <dbReference type="NCBI Taxonomy" id="2793102"/>
    <lineage>
        <taxon>Bacteria</taxon>
        <taxon>Pseudomonadati</taxon>
        <taxon>Pseudomonadota</taxon>
        <taxon>Gammaproteobacteria</taxon>
        <taxon>Legionellales</taxon>
        <taxon>Legionellaceae</taxon>
        <taxon>Legionella</taxon>
    </lineage>
</organism>
<protein>
    <submittedName>
        <fullName evidence="1">Type IV secretion protein Dot</fullName>
    </submittedName>
</protein>
<dbReference type="EMBL" id="JADWVN010000026">
    <property type="protein sequence ID" value="MBL7527518.1"/>
    <property type="molecule type" value="Genomic_DNA"/>
</dbReference>
<evidence type="ECO:0000313" key="2">
    <source>
        <dbReference type="Proteomes" id="UP000809910"/>
    </source>
</evidence>
<comment type="caution">
    <text evidence="1">The sequence shown here is derived from an EMBL/GenBank/DDBJ whole genome shotgun (WGS) entry which is preliminary data.</text>
</comment>
<name>A0ABS1WDT7_9GAMM</name>
<accession>A0ABS1WDT7</accession>
<proteinExistence type="predicted"/>
<reference evidence="1 2" key="1">
    <citation type="submission" date="2020-12" db="EMBL/GenBank/DDBJ databases">
        <title>WGS of Legionella: environmental sample.</title>
        <authorList>
            <person name="Cristino S."/>
            <person name="Girolamini L."/>
            <person name="Salaris S."/>
            <person name="Pascale M.R."/>
            <person name="Mazzotta M."/>
            <person name="Orsini M."/>
            <person name="Grottola A."/>
        </authorList>
    </citation>
    <scope>NUCLEOTIDE SEQUENCE [LARGE SCALE GENOMIC DNA]</scope>
    <source>
        <strain evidence="1 2">30cs62</strain>
    </source>
</reference>